<keyword evidence="4" id="KW-1185">Reference proteome</keyword>
<name>A0A1M5HVA8_9BACT</name>
<gene>
    <name evidence="3" type="ORF">SAMN05444008_12075</name>
</gene>
<evidence type="ECO:0000313" key="3">
    <source>
        <dbReference type="EMBL" id="SHG19847.1"/>
    </source>
</evidence>
<dbReference type="OrthoDB" id="915634at2"/>
<dbReference type="RefSeq" id="WP_073047522.1">
    <property type="nucleotide sequence ID" value="NZ_FQUO01000020.1"/>
</dbReference>
<evidence type="ECO:0000259" key="2">
    <source>
        <dbReference type="Pfam" id="PF03432"/>
    </source>
</evidence>
<protein>
    <submittedName>
        <fullName evidence="3">Relaxase/Mobilisation nuclease domain-containing protein</fullName>
    </submittedName>
</protein>
<evidence type="ECO:0000256" key="1">
    <source>
        <dbReference type="SAM" id="MobiDB-lite"/>
    </source>
</evidence>
<feature type="compositionally biased region" description="Basic residues" evidence="1">
    <location>
        <begin position="400"/>
        <end position="409"/>
    </location>
</feature>
<evidence type="ECO:0000313" key="4">
    <source>
        <dbReference type="Proteomes" id="UP000184368"/>
    </source>
</evidence>
<dbReference type="EMBL" id="FQUO01000020">
    <property type="protein sequence ID" value="SHG19847.1"/>
    <property type="molecule type" value="Genomic_DNA"/>
</dbReference>
<dbReference type="STRING" id="1302690.BUE76_00250"/>
<dbReference type="Pfam" id="PF03432">
    <property type="entry name" value="Relaxase"/>
    <property type="match status" value="1"/>
</dbReference>
<accession>A0A1M5HVA8</accession>
<dbReference type="Proteomes" id="UP000184368">
    <property type="component" value="Unassembled WGS sequence"/>
</dbReference>
<dbReference type="InterPro" id="IPR005094">
    <property type="entry name" value="Endonuclease_MobA/VirD2"/>
</dbReference>
<feature type="domain" description="MobA/VirD2-like nuclease" evidence="2">
    <location>
        <begin position="46"/>
        <end position="146"/>
    </location>
</feature>
<organism evidence="3 4">
    <name type="scientific">Cnuella takakiae</name>
    <dbReference type="NCBI Taxonomy" id="1302690"/>
    <lineage>
        <taxon>Bacteria</taxon>
        <taxon>Pseudomonadati</taxon>
        <taxon>Bacteroidota</taxon>
        <taxon>Chitinophagia</taxon>
        <taxon>Chitinophagales</taxon>
        <taxon>Chitinophagaceae</taxon>
        <taxon>Cnuella</taxon>
    </lineage>
</organism>
<proteinExistence type="predicted"/>
<reference evidence="3 4" key="1">
    <citation type="submission" date="2016-11" db="EMBL/GenBank/DDBJ databases">
        <authorList>
            <person name="Jaros S."/>
            <person name="Januszkiewicz K."/>
            <person name="Wedrychowicz H."/>
        </authorList>
    </citation>
    <scope>NUCLEOTIDE SEQUENCE [LARGE SCALE GENOMIC DNA]</scope>
    <source>
        <strain evidence="3 4">DSM 26897</strain>
    </source>
</reference>
<sequence>MKLVFKIMPPAASFHGVDYNEKKQAQDVARRVHFQNFGYLQERSEISRQEFKEYFEKYSARNHRVQKKQFHAILSCKGASYSHEQLKEYALQIMQQMGYGDNPLLIYEHHDTRHNHVHIVTSRIAPDGSKIAHDMEGKKANTLLTQLLQLDLKAALQQDLAEVLAYRASTTPQLLLLMELKGYTSKQVGAAYHFFKHGKEVGYTSLAALNNRIGEGEEHRKDQIKAIIHKYQGRYTTRLEREQELFVRSSGQVQYGSDLTRYLQEKHGLQFYFFSKGGLPPYGYALIDHKTKTVYKGGDIMPLAALTQKADRRMKVLPLAPEPKVLGKSAKEWETISELLTLNNDGATRAEKQMPEASGLGEMFAAFDRFIDGIIAGNEIDSHAAGGHQRSSKDKEEQKRKSRQKGLGR</sequence>
<dbReference type="AlphaFoldDB" id="A0A1M5HVA8"/>
<feature type="region of interest" description="Disordered" evidence="1">
    <location>
        <begin position="381"/>
        <end position="409"/>
    </location>
</feature>